<gene>
    <name evidence="5" type="ORF">XBP1_930081</name>
</gene>
<dbReference type="SUPFAM" id="SSF51225">
    <property type="entry name" value="Fibre shaft of virus attachment proteins"/>
    <property type="match status" value="1"/>
</dbReference>
<dbReference type="RefSeq" id="WP_038202090.1">
    <property type="nucleotide sequence ID" value="NZ_CAWLWN010000086.1"/>
</dbReference>
<dbReference type="InterPro" id="IPR011083">
    <property type="entry name" value="Phage_tail_collar_dom"/>
</dbReference>
<proteinExistence type="predicted"/>
<evidence type="ECO:0000313" key="6">
    <source>
        <dbReference type="Proteomes" id="UP000028511"/>
    </source>
</evidence>
<protein>
    <recommendedName>
        <fullName evidence="4">Phage tail collar domain-containing protein</fullName>
    </recommendedName>
</protein>
<evidence type="ECO:0000313" key="5">
    <source>
        <dbReference type="EMBL" id="CDG99366.1"/>
    </source>
</evidence>
<evidence type="ECO:0000256" key="2">
    <source>
        <dbReference type="ARBA" id="ARBA00022581"/>
    </source>
</evidence>
<feature type="compositionally biased region" description="Polar residues" evidence="3">
    <location>
        <begin position="8"/>
        <end position="18"/>
    </location>
</feature>
<evidence type="ECO:0000256" key="3">
    <source>
        <dbReference type="SAM" id="MobiDB-lite"/>
    </source>
</evidence>
<comment type="caution">
    <text evidence="5">The sequence shown here is derived from an EMBL/GenBank/DDBJ whole genome shotgun (WGS) entry which is preliminary data.</text>
</comment>
<evidence type="ECO:0000256" key="1">
    <source>
        <dbReference type="ARBA" id="ARBA00004328"/>
    </source>
</evidence>
<feature type="region of interest" description="Disordered" evidence="3">
    <location>
        <begin position="1"/>
        <end position="21"/>
    </location>
</feature>
<dbReference type="SUPFAM" id="SSF88874">
    <property type="entry name" value="Receptor-binding domain of short tail fibre protein gp12"/>
    <property type="match status" value="1"/>
</dbReference>
<dbReference type="GO" id="GO:0019062">
    <property type="term" value="P:virion attachment to host cell"/>
    <property type="evidence" value="ECO:0007669"/>
    <property type="project" value="InterPro"/>
</dbReference>
<dbReference type="Pfam" id="PF07484">
    <property type="entry name" value="Collar"/>
    <property type="match status" value="1"/>
</dbReference>
<comment type="subcellular location">
    <subcellularLocation>
        <location evidence="1">Virion</location>
    </subcellularLocation>
</comment>
<accession>A0A077NB87</accession>
<name>A0A077NB87_XENBV</name>
<keyword evidence="2" id="KW-0945">Host-virus interaction</keyword>
<dbReference type="AlphaFoldDB" id="A0A077NB87"/>
<evidence type="ECO:0000259" key="4">
    <source>
        <dbReference type="Pfam" id="PF07484"/>
    </source>
</evidence>
<dbReference type="EMBL" id="CBSW010000302">
    <property type="protein sequence ID" value="CDG99366.1"/>
    <property type="molecule type" value="Genomic_DNA"/>
</dbReference>
<dbReference type="CDD" id="cd22641">
    <property type="entry name" value="C24-like"/>
    <property type="match status" value="1"/>
</dbReference>
<organism evidence="5 6">
    <name type="scientific">Xenorhabdus bovienii str. puntauvense</name>
    <dbReference type="NCBI Taxonomy" id="1398201"/>
    <lineage>
        <taxon>Bacteria</taxon>
        <taxon>Pseudomonadati</taxon>
        <taxon>Pseudomonadota</taxon>
        <taxon>Gammaproteobacteria</taxon>
        <taxon>Enterobacterales</taxon>
        <taxon>Morganellaceae</taxon>
        <taxon>Xenorhabdus</taxon>
    </lineage>
</organism>
<dbReference type="HOGENOM" id="CLU_051665_0_0_6"/>
<feature type="domain" description="Phage tail collar" evidence="4">
    <location>
        <begin position="239"/>
        <end position="260"/>
    </location>
</feature>
<dbReference type="Gene3D" id="2.10.25.20">
    <property type="entry name" value="reovirus attachment protein sigma1, domain 1"/>
    <property type="match status" value="2"/>
</dbReference>
<reference evidence="5" key="1">
    <citation type="submission" date="2013-07" db="EMBL/GenBank/DDBJ databases">
        <title>Sub-species coevolution in mutualistic symbiosis.</title>
        <authorList>
            <person name="Murfin K."/>
            <person name="Klassen J."/>
            <person name="Lee M."/>
            <person name="Forst S."/>
            <person name="Stock P."/>
            <person name="Goodrich-Blair H."/>
        </authorList>
    </citation>
    <scope>NUCLEOTIDE SEQUENCE [LARGE SCALE GENOMIC DNA]</scope>
    <source>
        <strain evidence="5">Puntauvense</strain>
    </source>
</reference>
<dbReference type="InterPro" id="IPR009013">
    <property type="entry name" value="Attachment_protein_shaft_sf"/>
</dbReference>
<dbReference type="Proteomes" id="UP000028511">
    <property type="component" value="Unassembled WGS sequence"/>
</dbReference>
<sequence length="422" mass="44640">MKEKRYSATVQEQPTLSESKAFGPGIDQLKEKFKEGSIPLQTDFNTLIDIANIGRKATGLAPGQNGPALGMHLAENGLLQLKINAKYEHKDYSPLMLNDDVLVVDLGSGLVNKDNGICVGEGSGIKVNNNDVAVKLASNKGMAVDASGIAIKRGNGLQFSADGALSAKSANSTITVDNSGIKVAVGWGVKVGGEGLDVNTLANGGIGNGSSGIYVKAGNGIKVDTNGVAIDPNKVLPKGMIVMFSGSTVPQGWALCDGNNGAPNLIDRFILGGKISDINFKNNATLSGSGNSKKCNKNSDNKVVSVNVKIKDTALTLSQMPKHEHTGGMPYHNSTGFRNGYYKTGENSYQLDNRLENGYMSNNAFIPRSLISYDNKNPYYPYTSSKGDGKGHSHGADATANAHNHITDIMPPYYILAFIIKL</sequence>